<evidence type="ECO:0000256" key="11">
    <source>
        <dbReference type="ARBA" id="ARBA00023242"/>
    </source>
</evidence>
<dbReference type="Proteomes" id="UP001163046">
    <property type="component" value="Unassembled WGS sequence"/>
</dbReference>
<dbReference type="GO" id="GO:0043516">
    <property type="term" value="P:regulation of DNA damage response, signal transduction by p53 class mediator"/>
    <property type="evidence" value="ECO:0007669"/>
    <property type="project" value="TreeGrafter"/>
</dbReference>
<keyword evidence="9" id="KW-0805">Transcription regulation</keyword>
<dbReference type="OrthoDB" id="5560686at2759"/>
<dbReference type="EC" id="2.1.1.361" evidence="3"/>
<comment type="catalytic activity">
    <reaction evidence="12">
        <text>L-lysyl(20)-[histone H4] + S-adenosyl-L-methionine = N(6)-methyl-L-lysyl(20)-[histone H4] + S-adenosyl-L-homocysteine + H(+)</text>
        <dbReference type="Rhea" id="RHEA:60344"/>
        <dbReference type="Rhea" id="RHEA-COMP:15554"/>
        <dbReference type="Rhea" id="RHEA-COMP:15555"/>
        <dbReference type="ChEBI" id="CHEBI:15378"/>
        <dbReference type="ChEBI" id="CHEBI:29969"/>
        <dbReference type="ChEBI" id="CHEBI:57856"/>
        <dbReference type="ChEBI" id="CHEBI:59789"/>
        <dbReference type="ChEBI" id="CHEBI:61929"/>
        <dbReference type="EC" id="2.1.1.361"/>
    </reaction>
</comment>
<dbReference type="Pfam" id="PF00856">
    <property type="entry name" value="SET"/>
    <property type="match status" value="1"/>
</dbReference>
<dbReference type="GO" id="GO:0005700">
    <property type="term" value="C:polytene chromosome"/>
    <property type="evidence" value="ECO:0007669"/>
    <property type="project" value="TreeGrafter"/>
</dbReference>
<sequence length="351" mass="39698">MPRKGKEKNSKASTDDKVQTEALNSNPEYGSMGMPGSKENASNTSFSVEKAHTHDTSLQSIQGPSSTTITEQSSIGEDKEFCSTETSNKYKHTETALGKPEEKLTKVEGAVMSDGSEDTNKLLAETDVCKESVDKQVEATSNQFSPHLLKWSNIPIKHAKGKKKKIKKKEEKPSRQTEVPEYFAVRRSDRKSKSVIQSEKQKALEQALLSGKEQDLEVQEVEGKGRGVFAKRDFTRGQFVCEYSGELINYETAKEREKFYEGKTEFGCYMYYFTFKNKKLCVDATKESDKLGRLLNHSRTGANCATRQVSVKDKPYLILETVRDVKAGEELLYDYGERSKDILQFHQWLKS</sequence>
<evidence type="ECO:0000256" key="12">
    <source>
        <dbReference type="ARBA" id="ARBA00047784"/>
    </source>
</evidence>
<feature type="region of interest" description="Disordered" evidence="13">
    <location>
        <begin position="1"/>
        <end position="77"/>
    </location>
</feature>
<comment type="subcellular location">
    <subcellularLocation>
        <location evidence="2">Chromosome</location>
    </subcellularLocation>
    <subcellularLocation>
        <location evidence="1">Nucleus</location>
    </subcellularLocation>
</comment>
<dbReference type="PANTHER" id="PTHR46167">
    <property type="entry name" value="N-LYSINE METHYLTRANSFERASE KMT5A"/>
    <property type="match status" value="1"/>
</dbReference>
<feature type="compositionally biased region" description="Basic and acidic residues" evidence="13">
    <location>
        <begin position="7"/>
        <end position="19"/>
    </location>
</feature>
<dbReference type="PROSITE" id="PS51571">
    <property type="entry name" value="SAM_MT43_PR_SET"/>
    <property type="match status" value="1"/>
</dbReference>
<proteinExistence type="predicted"/>
<evidence type="ECO:0000313" key="16">
    <source>
        <dbReference type="Proteomes" id="UP001163046"/>
    </source>
</evidence>
<dbReference type="PROSITE" id="PS50280">
    <property type="entry name" value="SET"/>
    <property type="match status" value="1"/>
</dbReference>
<dbReference type="InterPro" id="IPR051760">
    <property type="entry name" value="KMT5A"/>
</dbReference>
<accession>A0A9W9ZUW4</accession>
<evidence type="ECO:0000256" key="4">
    <source>
        <dbReference type="ARBA" id="ARBA00022454"/>
    </source>
</evidence>
<feature type="compositionally biased region" description="Polar residues" evidence="13">
    <location>
        <begin position="56"/>
        <end position="75"/>
    </location>
</feature>
<evidence type="ECO:0000256" key="2">
    <source>
        <dbReference type="ARBA" id="ARBA00004286"/>
    </source>
</evidence>
<keyword evidence="16" id="KW-1185">Reference proteome</keyword>
<evidence type="ECO:0000256" key="6">
    <source>
        <dbReference type="ARBA" id="ARBA00022679"/>
    </source>
</evidence>
<dbReference type="SUPFAM" id="SSF82199">
    <property type="entry name" value="SET domain"/>
    <property type="match status" value="1"/>
</dbReference>
<keyword evidence="4" id="KW-0158">Chromosome</keyword>
<evidence type="ECO:0000256" key="9">
    <source>
        <dbReference type="ARBA" id="ARBA00023015"/>
    </source>
</evidence>
<keyword evidence="6 15" id="KW-0808">Transferase</keyword>
<feature type="region of interest" description="Disordered" evidence="13">
    <location>
        <begin position="159"/>
        <end position="179"/>
    </location>
</feature>
<keyword evidence="7" id="KW-0949">S-adenosyl-L-methionine</keyword>
<dbReference type="GO" id="GO:0140944">
    <property type="term" value="F:histone H4K20 monomethyltransferase activity"/>
    <property type="evidence" value="ECO:0007669"/>
    <property type="project" value="UniProtKB-EC"/>
</dbReference>
<protein>
    <recommendedName>
        <fullName evidence="3">[histone H4]-lysine(20) N-methyltransferase</fullName>
        <ecNumber evidence="3">2.1.1.361</ecNumber>
    </recommendedName>
</protein>
<dbReference type="EMBL" id="MU825873">
    <property type="protein sequence ID" value="KAJ7387905.1"/>
    <property type="molecule type" value="Genomic_DNA"/>
</dbReference>
<dbReference type="Gene3D" id="2.170.270.10">
    <property type="entry name" value="SET domain"/>
    <property type="match status" value="1"/>
</dbReference>
<evidence type="ECO:0000256" key="5">
    <source>
        <dbReference type="ARBA" id="ARBA00022603"/>
    </source>
</evidence>
<evidence type="ECO:0000256" key="1">
    <source>
        <dbReference type="ARBA" id="ARBA00004123"/>
    </source>
</evidence>
<name>A0A9W9ZUW4_9CNID</name>
<keyword evidence="11" id="KW-0539">Nucleus</keyword>
<evidence type="ECO:0000313" key="15">
    <source>
        <dbReference type="EMBL" id="KAJ7387905.1"/>
    </source>
</evidence>
<feature type="compositionally biased region" description="Basic and acidic residues" evidence="13">
    <location>
        <begin position="91"/>
        <end position="104"/>
    </location>
</feature>
<evidence type="ECO:0000256" key="13">
    <source>
        <dbReference type="SAM" id="MobiDB-lite"/>
    </source>
</evidence>
<keyword evidence="8" id="KW-0156">Chromatin regulator</keyword>
<evidence type="ECO:0000256" key="8">
    <source>
        <dbReference type="ARBA" id="ARBA00022853"/>
    </source>
</evidence>
<evidence type="ECO:0000259" key="14">
    <source>
        <dbReference type="PROSITE" id="PS50280"/>
    </source>
</evidence>
<feature type="domain" description="SET" evidence="14">
    <location>
        <begin position="214"/>
        <end position="336"/>
    </location>
</feature>
<dbReference type="AlphaFoldDB" id="A0A9W9ZUW4"/>
<dbReference type="CDD" id="cd10528">
    <property type="entry name" value="SET_SETD8"/>
    <property type="match status" value="1"/>
</dbReference>
<gene>
    <name evidence="15" type="primary">SETD8_1</name>
    <name evidence="15" type="ORF">OS493_001256</name>
</gene>
<keyword evidence="5 15" id="KW-0489">Methyltransferase</keyword>
<reference evidence="15" key="1">
    <citation type="submission" date="2023-01" db="EMBL/GenBank/DDBJ databases">
        <title>Genome assembly of the deep-sea coral Lophelia pertusa.</title>
        <authorList>
            <person name="Herrera S."/>
            <person name="Cordes E."/>
        </authorList>
    </citation>
    <scope>NUCLEOTIDE SEQUENCE</scope>
    <source>
        <strain evidence="15">USNM1676648</strain>
        <tissue evidence="15">Polyp</tissue>
    </source>
</reference>
<keyword evidence="10" id="KW-0804">Transcription</keyword>
<organism evidence="15 16">
    <name type="scientific">Desmophyllum pertusum</name>
    <dbReference type="NCBI Taxonomy" id="174260"/>
    <lineage>
        <taxon>Eukaryota</taxon>
        <taxon>Metazoa</taxon>
        <taxon>Cnidaria</taxon>
        <taxon>Anthozoa</taxon>
        <taxon>Hexacorallia</taxon>
        <taxon>Scleractinia</taxon>
        <taxon>Caryophylliina</taxon>
        <taxon>Caryophylliidae</taxon>
        <taxon>Desmophyllum</taxon>
    </lineage>
</organism>
<comment type="caution">
    <text evidence="15">The sequence shown here is derived from an EMBL/GenBank/DDBJ whole genome shotgun (WGS) entry which is preliminary data.</text>
</comment>
<dbReference type="InterPro" id="IPR001214">
    <property type="entry name" value="SET_dom"/>
</dbReference>
<dbReference type="InterPro" id="IPR047266">
    <property type="entry name" value="KMT5A-like_SET"/>
</dbReference>
<dbReference type="InterPro" id="IPR016858">
    <property type="entry name" value="KMT5A-like"/>
</dbReference>
<feature type="region of interest" description="Disordered" evidence="13">
    <location>
        <begin position="85"/>
        <end position="104"/>
    </location>
</feature>
<dbReference type="GO" id="GO:0006357">
    <property type="term" value="P:regulation of transcription by RNA polymerase II"/>
    <property type="evidence" value="ECO:0007669"/>
    <property type="project" value="TreeGrafter"/>
</dbReference>
<evidence type="ECO:0000256" key="7">
    <source>
        <dbReference type="ARBA" id="ARBA00022691"/>
    </source>
</evidence>
<evidence type="ECO:0000256" key="10">
    <source>
        <dbReference type="ARBA" id="ARBA00023163"/>
    </source>
</evidence>
<dbReference type="PANTHER" id="PTHR46167:SF1">
    <property type="entry name" value="N-LYSINE METHYLTRANSFERASE KMT5A"/>
    <property type="match status" value="1"/>
</dbReference>
<dbReference type="SMART" id="SM00317">
    <property type="entry name" value="SET"/>
    <property type="match status" value="1"/>
</dbReference>
<dbReference type="GO" id="GO:0005634">
    <property type="term" value="C:nucleus"/>
    <property type="evidence" value="ECO:0007669"/>
    <property type="project" value="UniProtKB-SubCell"/>
</dbReference>
<dbReference type="InterPro" id="IPR046341">
    <property type="entry name" value="SET_dom_sf"/>
</dbReference>
<evidence type="ECO:0000256" key="3">
    <source>
        <dbReference type="ARBA" id="ARBA00012187"/>
    </source>
</evidence>
<dbReference type="GO" id="GO:0032259">
    <property type="term" value="P:methylation"/>
    <property type="evidence" value="ECO:0007669"/>
    <property type="project" value="UniProtKB-KW"/>
</dbReference>